<feature type="region of interest" description="Disordered" evidence="1">
    <location>
        <begin position="365"/>
        <end position="387"/>
    </location>
</feature>
<comment type="caution">
    <text evidence="2">The sequence shown here is derived from an EMBL/GenBank/DDBJ whole genome shotgun (WGS) entry which is preliminary data.</text>
</comment>
<gene>
    <name evidence="2" type="ORF">MYCIT1_LOCUS17735</name>
</gene>
<dbReference type="InterPro" id="IPR023213">
    <property type="entry name" value="CAT-like_dom_sf"/>
</dbReference>
<keyword evidence="3" id="KW-1185">Reference proteome</keyword>
<feature type="compositionally biased region" description="Low complexity" evidence="1">
    <location>
        <begin position="365"/>
        <end position="375"/>
    </location>
</feature>
<dbReference type="Proteomes" id="UP001295794">
    <property type="component" value="Unassembled WGS sequence"/>
</dbReference>
<protein>
    <submittedName>
        <fullName evidence="2">Uncharacterized protein</fullName>
    </submittedName>
</protein>
<accession>A0AAD2K0H1</accession>
<dbReference type="AlphaFoldDB" id="A0AAD2K0H1"/>
<evidence type="ECO:0000313" key="2">
    <source>
        <dbReference type="EMBL" id="CAK5272170.1"/>
    </source>
</evidence>
<dbReference type="PANTHER" id="PTHR28037:SF1">
    <property type="entry name" value="ALCOHOL O-ACETYLTRANSFERASE 1-RELATED"/>
    <property type="match status" value="1"/>
</dbReference>
<sequence length="475" mass="53136">MSWVEERDGSFQRDFGDSEYALFPTSRIAIGDMYLHLIVNAPTRYFRPERVRIAWSLIRRRHPLLMCSVIADESLPESPRFRFVPPQTTEDALEEAMRAIRHSEETREELFSAYMDGPRILSDERLSFLVISSQGPQDVHSSEYGIFMCAPHFLGDGTALHLTTHELVSLLTSGKADAELMEELSEPRNWMDALPPSLESRLRPPASAFGKAACKINYFQSLSREIGGHRLPRVQRAPKRTLFQEHEFSSDKTASILARCKANGVTVNHALVALCNVAWARCTSQTAELPILFYTAANLRPYLAPHTSQSCWFLALAYFTMTFPAFVPSHAKGVWLRAKSAKNQMQAAVRSPLLPTRALLSAAARSRRSSPSSNFSPPPENAALPGRPKDSAALFGISLLGDLDRLYLRKLYGPGVSLVSISTASRLKEGGFLMLGHTFCGKLALQMYWDQMGFVEGEIERFWAQLAMAVDEFLT</sequence>
<name>A0AAD2K0H1_9AGAR</name>
<dbReference type="Gene3D" id="3.30.559.30">
    <property type="entry name" value="Nonribosomal peptide synthetase, condensation domain"/>
    <property type="match status" value="1"/>
</dbReference>
<evidence type="ECO:0000256" key="1">
    <source>
        <dbReference type="SAM" id="MobiDB-lite"/>
    </source>
</evidence>
<organism evidence="2 3">
    <name type="scientific">Mycena citricolor</name>
    <dbReference type="NCBI Taxonomy" id="2018698"/>
    <lineage>
        <taxon>Eukaryota</taxon>
        <taxon>Fungi</taxon>
        <taxon>Dikarya</taxon>
        <taxon>Basidiomycota</taxon>
        <taxon>Agaricomycotina</taxon>
        <taxon>Agaricomycetes</taxon>
        <taxon>Agaricomycetidae</taxon>
        <taxon>Agaricales</taxon>
        <taxon>Marasmiineae</taxon>
        <taxon>Mycenaceae</taxon>
        <taxon>Mycena</taxon>
    </lineage>
</organism>
<dbReference type="InterPro" id="IPR052058">
    <property type="entry name" value="Alcohol_O-acetyltransferase"/>
</dbReference>
<dbReference type="PANTHER" id="PTHR28037">
    <property type="entry name" value="ALCOHOL O-ACETYLTRANSFERASE 1-RELATED"/>
    <property type="match status" value="1"/>
</dbReference>
<dbReference type="EMBL" id="CAVNYO010000181">
    <property type="protein sequence ID" value="CAK5272170.1"/>
    <property type="molecule type" value="Genomic_DNA"/>
</dbReference>
<evidence type="ECO:0000313" key="3">
    <source>
        <dbReference type="Proteomes" id="UP001295794"/>
    </source>
</evidence>
<dbReference type="SUPFAM" id="SSF52777">
    <property type="entry name" value="CoA-dependent acyltransferases"/>
    <property type="match status" value="2"/>
</dbReference>
<reference evidence="2" key="1">
    <citation type="submission" date="2023-11" db="EMBL/GenBank/DDBJ databases">
        <authorList>
            <person name="De Vega J J."/>
            <person name="De Vega J J."/>
        </authorList>
    </citation>
    <scope>NUCLEOTIDE SEQUENCE</scope>
</reference>
<dbReference type="Gene3D" id="3.30.559.10">
    <property type="entry name" value="Chloramphenicol acetyltransferase-like domain"/>
    <property type="match status" value="1"/>
</dbReference>
<proteinExistence type="predicted"/>